<keyword evidence="2" id="KW-1185">Reference proteome</keyword>
<gene>
    <name evidence="1" type="ORF">BDW02DRAFT_566843</name>
</gene>
<dbReference type="InterPro" id="IPR019183">
    <property type="entry name" value="NAA25_NatB_aux_su"/>
</dbReference>
<dbReference type="AlphaFoldDB" id="A0A6A5KL01"/>
<sequence length="949" mass="109502">MACNNWEKLCKTQRDYPKLKFAISFVDKATKKKNNNPFLTAWKADLSLRQSQEPDAVVTQVREAWQQPGSTDTRLLSYLYKTLAEATRRKRDDAVNIGSVGDENFKVWQNAAKALSRKEDRLELWSALGRVALREDCWEDFRKAVGQYNKEIKDNTGEKRHAHYTQVLATQLAAEQQQKFQDGDQKSQIQFDLARRLMKQAYEASPDDLIAIKDIRGLRFMAEVFARQDKCNELMELWRNPPAGLQGLMKTHRDDLMSLKTNILKRQGNWLLLEAHCRACIDEMISQMALDQESKCLSEFCAWRNNMWTCLLEAVRVNHSIADGNVIVSDIMNRAFGTELRTQARAVRLTYMSLRKFIGVPMLSDCKAYWEQHSILISCFTDLRPFVQDLEVECQREFRRFIDEYTSTAVVKSDSDQLEDAIHEWRIAYRNVLKFGYFLVLALAPEKQKMSAKEASLEDVLTQAMTPCRSKSIEPSEGIIGIYTLLRMHHNVVCQDESRPLVETTRNSRMLLQATMLARHLVAWDKEHQNRPLALLAARLHLNLGLGKCAFQLYSYVKCKEMLVHTLSPYVLSRISLTHPFGAQGYQGFSAEEELAKVISTMERMEHKIEDNIYDDMHSFPWDQAVSLLENKRRFKSSLTKHMCITERRRIARLKGELIDQLPTIDYKYFANITDNVDQNVFPNYESHESAGPLPYIMPNMYPNVKWMIESHAAWDVSSRVLYREGTESKHFNAWKHRADMAVDRTQDSEANITPAESEMHNAMWPNITGFVEIMDQEADPQDMLPTVLKAIPQELRDMSLAMEKLRMPSSTALKTEDEPTMFHENMLISCYTKLEVLRALNKIVEHLREKVVNAKSSHYLKAKLPKNWVNDLASETQTCFDAVRSVASSYIKLIEEKGVVAIKAQVRWGKTGDALREFLKDADVAFYAQEYVDSAIQSWKGVLQVKLK</sequence>
<reference evidence="1" key="1">
    <citation type="submission" date="2020-01" db="EMBL/GenBank/DDBJ databases">
        <authorList>
            <consortium name="DOE Joint Genome Institute"/>
            <person name="Haridas S."/>
            <person name="Albert R."/>
            <person name="Binder M."/>
            <person name="Bloem J."/>
            <person name="Labutti K."/>
            <person name="Salamov A."/>
            <person name="Andreopoulos B."/>
            <person name="Baker S.E."/>
            <person name="Barry K."/>
            <person name="Bills G."/>
            <person name="Bluhm B.H."/>
            <person name="Cannon C."/>
            <person name="Castanera R."/>
            <person name="Culley D.E."/>
            <person name="Daum C."/>
            <person name="Ezra D."/>
            <person name="Gonzalez J.B."/>
            <person name="Henrissat B."/>
            <person name="Kuo A."/>
            <person name="Liang C."/>
            <person name="Lipzen A."/>
            <person name="Lutzoni F."/>
            <person name="Magnuson J."/>
            <person name="Mondo S."/>
            <person name="Nolan M."/>
            <person name="Ohm R."/>
            <person name="Pangilinan J."/>
            <person name="Park H.-J."/>
            <person name="Ramirez L."/>
            <person name="Alfaro M."/>
            <person name="Sun H."/>
            <person name="Tritt A."/>
            <person name="Yoshinaga Y."/>
            <person name="Zwiers L.-H."/>
            <person name="Turgeon B.G."/>
            <person name="Goodwin S.B."/>
            <person name="Spatafora J.W."/>
            <person name="Crous P.W."/>
            <person name="Grigoriev I.V."/>
        </authorList>
    </citation>
    <scope>NUCLEOTIDE SEQUENCE</scope>
    <source>
        <strain evidence="1">P77</strain>
    </source>
</reference>
<evidence type="ECO:0000313" key="1">
    <source>
        <dbReference type="EMBL" id="KAF1836577.1"/>
    </source>
</evidence>
<evidence type="ECO:0000313" key="2">
    <source>
        <dbReference type="Proteomes" id="UP000800040"/>
    </source>
</evidence>
<name>A0A6A5KL01_9PLEO</name>
<protein>
    <submittedName>
        <fullName evidence="1">Uncharacterized protein</fullName>
    </submittedName>
</protein>
<organism evidence="1 2">
    <name type="scientific">Decorospora gaudefroyi</name>
    <dbReference type="NCBI Taxonomy" id="184978"/>
    <lineage>
        <taxon>Eukaryota</taxon>
        <taxon>Fungi</taxon>
        <taxon>Dikarya</taxon>
        <taxon>Ascomycota</taxon>
        <taxon>Pezizomycotina</taxon>
        <taxon>Dothideomycetes</taxon>
        <taxon>Pleosporomycetidae</taxon>
        <taxon>Pleosporales</taxon>
        <taxon>Pleosporineae</taxon>
        <taxon>Pleosporaceae</taxon>
        <taxon>Decorospora</taxon>
    </lineage>
</organism>
<dbReference type="Proteomes" id="UP000800040">
    <property type="component" value="Unassembled WGS sequence"/>
</dbReference>
<dbReference type="Pfam" id="PF09797">
    <property type="entry name" value="NatB_MDM20"/>
    <property type="match status" value="1"/>
</dbReference>
<proteinExistence type="predicted"/>
<dbReference type="OrthoDB" id="24670at2759"/>
<dbReference type="EMBL" id="ML975271">
    <property type="protein sequence ID" value="KAF1836577.1"/>
    <property type="molecule type" value="Genomic_DNA"/>
</dbReference>
<accession>A0A6A5KL01</accession>